<protein>
    <submittedName>
        <fullName evidence="3">Uncharacterized protein</fullName>
    </submittedName>
</protein>
<evidence type="ECO:0000313" key="3">
    <source>
        <dbReference type="EMBL" id="CAI8022059.1"/>
    </source>
</evidence>
<feature type="transmembrane region" description="Helical" evidence="2">
    <location>
        <begin position="461"/>
        <end position="486"/>
    </location>
</feature>
<dbReference type="AlphaFoldDB" id="A0AA35WIX0"/>
<proteinExistence type="predicted"/>
<evidence type="ECO:0000256" key="2">
    <source>
        <dbReference type="SAM" id="Phobius"/>
    </source>
</evidence>
<organism evidence="3 4">
    <name type="scientific">Geodia barretti</name>
    <name type="common">Barrett's horny sponge</name>
    <dbReference type="NCBI Taxonomy" id="519541"/>
    <lineage>
        <taxon>Eukaryota</taxon>
        <taxon>Metazoa</taxon>
        <taxon>Porifera</taxon>
        <taxon>Demospongiae</taxon>
        <taxon>Heteroscleromorpha</taxon>
        <taxon>Tetractinellida</taxon>
        <taxon>Astrophorina</taxon>
        <taxon>Geodiidae</taxon>
        <taxon>Geodia</taxon>
    </lineage>
</organism>
<keyword evidence="4" id="KW-1185">Reference proteome</keyword>
<evidence type="ECO:0000256" key="1">
    <source>
        <dbReference type="SAM" id="MobiDB-lite"/>
    </source>
</evidence>
<comment type="caution">
    <text evidence="3">The sequence shown here is derived from an EMBL/GenBank/DDBJ whole genome shotgun (WGS) entry which is preliminary data.</text>
</comment>
<name>A0AA35WIX0_GEOBA</name>
<feature type="region of interest" description="Disordered" evidence="1">
    <location>
        <begin position="577"/>
        <end position="600"/>
    </location>
</feature>
<reference evidence="3" key="1">
    <citation type="submission" date="2023-03" db="EMBL/GenBank/DDBJ databases">
        <authorList>
            <person name="Steffen K."/>
            <person name="Cardenas P."/>
        </authorList>
    </citation>
    <scope>NUCLEOTIDE SEQUENCE</scope>
</reference>
<dbReference type="Proteomes" id="UP001174909">
    <property type="component" value="Unassembled WGS sequence"/>
</dbReference>
<keyword evidence="2" id="KW-0812">Transmembrane</keyword>
<gene>
    <name evidence="3" type="ORF">GBAR_LOCUS12980</name>
</gene>
<accession>A0AA35WIX0</accession>
<dbReference type="EMBL" id="CASHTH010001932">
    <property type="protein sequence ID" value="CAI8022059.1"/>
    <property type="molecule type" value="Genomic_DNA"/>
</dbReference>
<sequence>MDQHSWCPAESVEALDGSGARDGARLGYSGSHEVPPPLEGGVVSRNNICSALAAIGGMLFCLMELLGKRWILLMFAFFAAKTEACGDYGDGMEVAECTQGFPSLFHIDQVLGNTYLSTVSSRQVLVPDMNFTCSGTITRWIFGANWRGLSPAFVEFQIWRKVSSTGSTYIKIAGTAINVGSSNSSGVYEYQLDIPLAFQEGDIFGYFQPISNRTELQLYLENSNKITTYQQIPSDCGCGFMSVKRVRSLLSSSGRGYSDDIFRRRSSVLFPSLNFTCRVNISKWTVAAQYYHRDDPDDGYIELHLWRKLGNLSSTLYKKVNNTVTVMSVLSRTKREDIYEFTPTTTVVAEPGDIVGLFISYSFRPLSEKNNDILFYWSRETQDEYFDILDSVRGYGSPLITIEAFWLNLRKPVFSCSGEAYFSFNITSYKTSNRRIIIHSLTPSSTPESKQSMASNYGTSLIAGSAASVLVLAIAIIVLITVCVCWRKSHLTKKTRALPEGTEDNMETEHDYIQKDNMYAYAAQPTLCSATEQNVAYNAHSFDDTTELGKNDVSSKKDCDGCAYEENYDNVVPVRGGEYEPVAPNTAYASTHQKRKGTNT</sequence>
<keyword evidence="2" id="KW-1133">Transmembrane helix</keyword>
<evidence type="ECO:0000313" key="4">
    <source>
        <dbReference type="Proteomes" id="UP001174909"/>
    </source>
</evidence>
<keyword evidence="2" id="KW-0472">Membrane</keyword>